<keyword evidence="6" id="KW-1185">Reference proteome</keyword>
<dbReference type="InterPro" id="IPR011991">
    <property type="entry name" value="ArsR-like_HTH"/>
</dbReference>
<evidence type="ECO:0000256" key="3">
    <source>
        <dbReference type="ARBA" id="ARBA00023163"/>
    </source>
</evidence>
<keyword evidence="3" id="KW-0804">Transcription</keyword>
<dbReference type="Gene3D" id="1.10.10.10">
    <property type="entry name" value="Winged helix-like DNA-binding domain superfamily/Winged helix DNA-binding domain"/>
    <property type="match status" value="1"/>
</dbReference>
<dbReference type="SMART" id="SM00344">
    <property type="entry name" value="HTH_ASNC"/>
    <property type="match status" value="1"/>
</dbReference>
<gene>
    <name evidence="5" type="ORF">TMPK1_10760</name>
</gene>
<dbReference type="GO" id="GO:0043200">
    <property type="term" value="P:response to amino acid"/>
    <property type="evidence" value="ECO:0007669"/>
    <property type="project" value="TreeGrafter"/>
</dbReference>
<keyword evidence="1" id="KW-0805">Transcription regulation</keyword>
<proteinExistence type="predicted"/>
<evidence type="ECO:0000256" key="2">
    <source>
        <dbReference type="ARBA" id="ARBA00023125"/>
    </source>
</evidence>
<dbReference type="SUPFAM" id="SSF46785">
    <property type="entry name" value="Winged helix' DNA-binding domain"/>
    <property type="match status" value="1"/>
</dbReference>
<dbReference type="InterPro" id="IPR036388">
    <property type="entry name" value="WH-like_DNA-bd_sf"/>
</dbReference>
<accession>A0A8S8XB38</accession>
<protein>
    <submittedName>
        <fullName evidence="5">ArsR family transcriptional regulator</fullName>
    </submittedName>
</protein>
<dbReference type="Gene3D" id="3.30.70.920">
    <property type="match status" value="1"/>
</dbReference>
<dbReference type="PROSITE" id="PS50956">
    <property type="entry name" value="HTH_ASNC_2"/>
    <property type="match status" value="1"/>
</dbReference>
<organism evidence="5 6">
    <name type="scientific">Roseiterribacter gracilis</name>
    <dbReference type="NCBI Taxonomy" id="2812848"/>
    <lineage>
        <taxon>Bacteria</taxon>
        <taxon>Pseudomonadati</taxon>
        <taxon>Pseudomonadota</taxon>
        <taxon>Alphaproteobacteria</taxon>
        <taxon>Rhodospirillales</taxon>
        <taxon>Roseiterribacteraceae</taxon>
        <taxon>Roseiterribacter</taxon>
    </lineage>
</organism>
<dbReference type="GO" id="GO:0005829">
    <property type="term" value="C:cytosol"/>
    <property type="evidence" value="ECO:0007669"/>
    <property type="project" value="TreeGrafter"/>
</dbReference>
<dbReference type="EMBL" id="BOPV01000001">
    <property type="protein sequence ID" value="GIL38839.1"/>
    <property type="molecule type" value="Genomic_DNA"/>
</dbReference>
<dbReference type="Proteomes" id="UP000681075">
    <property type="component" value="Unassembled WGS sequence"/>
</dbReference>
<reference evidence="5" key="1">
    <citation type="submission" date="2021-02" db="EMBL/GenBank/DDBJ databases">
        <title>Genome sequence of Rhodospirillales sp. strain TMPK1 isolated from soil.</title>
        <authorList>
            <person name="Nakai R."/>
            <person name="Kusada H."/>
            <person name="Tamaki H."/>
        </authorList>
    </citation>
    <scope>NUCLEOTIDE SEQUENCE</scope>
    <source>
        <strain evidence="5">TMPK1</strain>
    </source>
</reference>
<dbReference type="InterPro" id="IPR019887">
    <property type="entry name" value="Tscrpt_reg_AsnC/Lrp_C"/>
</dbReference>
<dbReference type="GO" id="GO:0043565">
    <property type="term" value="F:sequence-specific DNA binding"/>
    <property type="evidence" value="ECO:0007669"/>
    <property type="project" value="InterPro"/>
</dbReference>
<feature type="domain" description="HTH asnC-type" evidence="4">
    <location>
        <begin position="1"/>
        <end position="62"/>
    </location>
</feature>
<evidence type="ECO:0000259" key="4">
    <source>
        <dbReference type="PROSITE" id="PS50956"/>
    </source>
</evidence>
<dbReference type="Pfam" id="PF13412">
    <property type="entry name" value="HTH_24"/>
    <property type="match status" value="1"/>
</dbReference>
<evidence type="ECO:0000256" key="1">
    <source>
        <dbReference type="ARBA" id="ARBA00023015"/>
    </source>
</evidence>
<comment type="caution">
    <text evidence="5">The sequence shown here is derived from an EMBL/GenBank/DDBJ whole genome shotgun (WGS) entry which is preliminary data.</text>
</comment>
<keyword evidence="2" id="KW-0238">DNA-binding</keyword>
<dbReference type="InterPro" id="IPR019888">
    <property type="entry name" value="Tscrpt_reg_AsnC-like"/>
</dbReference>
<dbReference type="PRINTS" id="PR00033">
    <property type="entry name" value="HTHASNC"/>
</dbReference>
<dbReference type="CDD" id="cd00090">
    <property type="entry name" value="HTH_ARSR"/>
    <property type="match status" value="1"/>
</dbReference>
<dbReference type="InterPro" id="IPR000485">
    <property type="entry name" value="AsnC-type_HTH_dom"/>
</dbReference>
<sequence length="152" mass="16954">MDERDRRILALLQQDSAMPIAEIARQVGLSSTPCWQRIRNLEASGVIRARVALLDEEKVGVGVTAFVSVRTGRHAADWLAKFTEAVRGIDEIVEVYRMSGETDYLLKIVVPSIAAYDAVYQRLIKKIDFADVTSGFALEQIKRTTALPLNYA</sequence>
<dbReference type="PANTHER" id="PTHR30154">
    <property type="entry name" value="LEUCINE-RESPONSIVE REGULATORY PROTEIN"/>
    <property type="match status" value="1"/>
</dbReference>
<evidence type="ECO:0000313" key="6">
    <source>
        <dbReference type="Proteomes" id="UP000681075"/>
    </source>
</evidence>
<dbReference type="PROSITE" id="PS00519">
    <property type="entry name" value="HTH_ASNC_1"/>
    <property type="match status" value="1"/>
</dbReference>
<dbReference type="GO" id="GO:0006355">
    <property type="term" value="P:regulation of DNA-templated transcription"/>
    <property type="evidence" value="ECO:0007669"/>
    <property type="project" value="UniProtKB-ARBA"/>
</dbReference>
<dbReference type="InterPro" id="IPR036390">
    <property type="entry name" value="WH_DNA-bd_sf"/>
</dbReference>
<evidence type="ECO:0000313" key="5">
    <source>
        <dbReference type="EMBL" id="GIL38839.1"/>
    </source>
</evidence>
<dbReference type="SUPFAM" id="SSF54909">
    <property type="entry name" value="Dimeric alpha+beta barrel"/>
    <property type="match status" value="1"/>
</dbReference>
<dbReference type="InterPro" id="IPR019885">
    <property type="entry name" value="Tscrpt_reg_HTH_AsnC-type_CS"/>
</dbReference>
<dbReference type="RefSeq" id="WP_420241898.1">
    <property type="nucleotide sequence ID" value="NZ_BOPV01000001.1"/>
</dbReference>
<name>A0A8S8XB38_9PROT</name>
<dbReference type="PANTHER" id="PTHR30154:SF17">
    <property type="entry name" value="DNA-BINDING TRANSCRIPTIONAL ACTIVATOR DECR"/>
    <property type="match status" value="1"/>
</dbReference>
<dbReference type="Pfam" id="PF01037">
    <property type="entry name" value="AsnC_trans_reg"/>
    <property type="match status" value="1"/>
</dbReference>
<dbReference type="InterPro" id="IPR011008">
    <property type="entry name" value="Dimeric_a/b-barrel"/>
</dbReference>
<dbReference type="AlphaFoldDB" id="A0A8S8XB38"/>